<reference evidence="2 3" key="1">
    <citation type="submission" date="2020-07" db="EMBL/GenBank/DDBJ databases">
        <title>Huge and variable diversity of episymbiotic CPR bacteria and DPANN archaea in groundwater ecosystems.</title>
        <authorList>
            <person name="He C.Y."/>
            <person name="Keren R."/>
            <person name="Whittaker M."/>
            <person name="Farag I.F."/>
            <person name="Doudna J."/>
            <person name="Cate J.H.D."/>
            <person name="Banfield J.F."/>
        </authorList>
    </citation>
    <scope>NUCLEOTIDE SEQUENCE [LARGE SCALE GENOMIC DNA]</scope>
    <source>
        <strain evidence="2">NC_groundwater_541_Ag_S-0.1um_46_50</strain>
    </source>
</reference>
<keyword evidence="1" id="KW-0472">Membrane</keyword>
<dbReference type="Proteomes" id="UP000595618">
    <property type="component" value="Chromosome"/>
</dbReference>
<keyword evidence="1" id="KW-0812">Transmembrane</keyword>
<accession>A0A7T5RKG9</accession>
<gene>
    <name evidence="2" type="ORF">HYW89_00255</name>
</gene>
<keyword evidence="1" id="KW-1133">Transmembrane helix</keyword>
<evidence type="ECO:0000313" key="3">
    <source>
        <dbReference type="Proteomes" id="UP000595618"/>
    </source>
</evidence>
<feature type="transmembrane region" description="Helical" evidence="1">
    <location>
        <begin position="33"/>
        <end position="56"/>
    </location>
</feature>
<dbReference type="EMBL" id="CP066690">
    <property type="protein sequence ID" value="QQG45360.1"/>
    <property type="molecule type" value="Genomic_DNA"/>
</dbReference>
<dbReference type="AlphaFoldDB" id="A0A7T5RKG9"/>
<proteinExistence type="predicted"/>
<organism evidence="2 3">
    <name type="scientific">Candidatus Sungiibacteriota bacterium</name>
    <dbReference type="NCBI Taxonomy" id="2750080"/>
    <lineage>
        <taxon>Bacteria</taxon>
        <taxon>Candidatus Sungiibacteriota</taxon>
    </lineage>
</organism>
<evidence type="ECO:0000256" key="1">
    <source>
        <dbReference type="SAM" id="Phobius"/>
    </source>
</evidence>
<sequence length="126" mass="13952">MTALVLTVKNIVLPGFPGYFEFLDRPFVANKHWMVTTFLAGILALAIVVYMVALYVTFGLGFQIQSAGTLLKETQDTVLQLEVTVRGKEADLAKGNQKFLESMEKIAKIRYLQPKSVVISSVSVQP</sequence>
<protein>
    <submittedName>
        <fullName evidence="2">Uncharacterized protein</fullName>
    </submittedName>
</protein>
<evidence type="ECO:0000313" key="2">
    <source>
        <dbReference type="EMBL" id="QQG45360.1"/>
    </source>
</evidence>
<name>A0A7T5RKG9_9BACT</name>